<evidence type="ECO:0000313" key="10">
    <source>
        <dbReference type="EMBL" id="KAK3670303.1"/>
    </source>
</evidence>
<keyword evidence="11" id="KW-1185">Reference proteome</keyword>
<evidence type="ECO:0000256" key="7">
    <source>
        <dbReference type="ARBA" id="ARBA00047899"/>
    </source>
</evidence>
<evidence type="ECO:0000256" key="8">
    <source>
        <dbReference type="ARBA" id="ARBA00048679"/>
    </source>
</evidence>
<dbReference type="GO" id="GO:0050684">
    <property type="term" value="P:regulation of mRNA processing"/>
    <property type="evidence" value="ECO:0007669"/>
    <property type="project" value="TreeGrafter"/>
</dbReference>
<proteinExistence type="predicted"/>
<protein>
    <recommendedName>
        <fullName evidence="1">non-specific serine/threonine protein kinase</fullName>
        <ecNumber evidence="1">2.7.11.1</ecNumber>
    </recommendedName>
</protein>
<reference evidence="10" key="1">
    <citation type="submission" date="2023-07" db="EMBL/GenBank/DDBJ databases">
        <title>Black Yeasts Isolated from many extreme environments.</title>
        <authorList>
            <person name="Coleine C."/>
            <person name="Stajich J.E."/>
            <person name="Selbmann L."/>
        </authorList>
    </citation>
    <scope>NUCLEOTIDE SEQUENCE</scope>
    <source>
        <strain evidence="10">CCFEE 5485</strain>
    </source>
</reference>
<accession>A0AAE0TN63</accession>
<dbReference type="GO" id="GO:0005524">
    <property type="term" value="F:ATP binding"/>
    <property type="evidence" value="ECO:0007669"/>
    <property type="project" value="UniProtKB-KW"/>
</dbReference>
<dbReference type="PANTHER" id="PTHR47634">
    <property type="entry name" value="PROTEIN KINASE DOMAIN-CONTAINING PROTEIN-RELATED"/>
    <property type="match status" value="1"/>
</dbReference>
<keyword evidence="4" id="KW-0547">Nucleotide-binding</keyword>
<dbReference type="GO" id="GO:0000245">
    <property type="term" value="P:spliceosomal complex assembly"/>
    <property type="evidence" value="ECO:0007669"/>
    <property type="project" value="TreeGrafter"/>
</dbReference>
<evidence type="ECO:0000259" key="9">
    <source>
        <dbReference type="PROSITE" id="PS50011"/>
    </source>
</evidence>
<dbReference type="InterPro" id="IPR000719">
    <property type="entry name" value="Prot_kinase_dom"/>
</dbReference>
<dbReference type="PANTHER" id="PTHR47634:SF9">
    <property type="entry name" value="PROTEIN KINASE DOMAIN-CONTAINING PROTEIN-RELATED"/>
    <property type="match status" value="1"/>
</dbReference>
<dbReference type="AlphaFoldDB" id="A0AAE0TN63"/>
<dbReference type="InterPro" id="IPR051334">
    <property type="entry name" value="SRPK"/>
</dbReference>
<dbReference type="EC" id="2.7.11.1" evidence="1"/>
<comment type="catalytic activity">
    <reaction evidence="7">
        <text>L-threonyl-[protein] + ATP = O-phospho-L-threonyl-[protein] + ADP + H(+)</text>
        <dbReference type="Rhea" id="RHEA:46608"/>
        <dbReference type="Rhea" id="RHEA-COMP:11060"/>
        <dbReference type="Rhea" id="RHEA-COMP:11605"/>
        <dbReference type="ChEBI" id="CHEBI:15378"/>
        <dbReference type="ChEBI" id="CHEBI:30013"/>
        <dbReference type="ChEBI" id="CHEBI:30616"/>
        <dbReference type="ChEBI" id="CHEBI:61977"/>
        <dbReference type="ChEBI" id="CHEBI:456216"/>
        <dbReference type="EC" id="2.7.11.1"/>
    </reaction>
</comment>
<sequence length="326" mass="36090">MPVLGCSLSSQAGRFPDGRIPYRIMKQITKQLLSGLALLHETCGVIHTGRRMPSVLQLDVAIPAKGAIDLQPSNICFEVDQAQLLLMVDRQTAEQVTPTISEGDIGSVRIIDLGVASWVDHHLSDNIQPEHLRALEIIPEAPWGPPVDIWSLGCLVRHESNEARICLADTFGWSTAKRKLQVIEFVKGHVAFPGAASQHESWASEDDHLAQYMEVLGPMPPELLQRGTKTPEYFDQSGMFSADLLPLRCTADSLSQSGKLVRIPELQITSLRDFVDGAEGPFQRPPDMSTEQATKFVNFLSGALTLDPDCRKRATELLQHEWLQDL</sequence>
<comment type="caution">
    <text evidence="10">The sequence shown here is derived from an EMBL/GenBank/DDBJ whole genome shotgun (WGS) entry which is preliminary data.</text>
</comment>
<keyword evidence="6" id="KW-0067">ATP-binding</keyword>
<evidence type="ECO:0000256" key="1">
    <source>
        <dbReference type="ARBA" id="ARBA00012513"/>
    </source>
</evidence>
<evidence type="ECO:0000256" key="5">
    <source>
        <dbReference type="ARBA" id="ARBA00022777"/>
    </source>
</evidence>
<dbReference type="InterPro" id="IPR011009">
    <property type="entry name" value="Kinase-like_dom_sf"/>
</dbReference>
<dbReference type="Pfam" id="PF00069">
    <property type="entry name" value="Pkinase"/>
    <property type="match status" value="1"/>
</dbReference>
<dbReference type="PROSITE" id="PS50011">
    <property type="entry name" value="PROTEIN_KINASE_DOM"/>
    <property type="match status" value="1"/>
</dbReference>
<evidence type="ECO:0000256" key="2">
    <source>
        <dbReference type="ARBA" id="ARBA00022527"/>
    </source>
</evidence>
<keyword evidence="2" id="KW-0723">Serine/threonine-protein kinase</keyword>
<keyword evidence="3" id="KW-0808">Transferase</keyword>
<dbReference type="Gene3D" id="1.10.510.10">
    <property type="entry name" value="Transferase(Phosphotransferase) domain 1"/>
    <property type="match status" value="1"/>
</dbReference>
<evidence type="ECO:0000313" key="11">
    <source>
        <dbReference type="Proteomes" id="UP001274830"/>
    </source>
</evidence>
<comment type="catalytic activity">
    <reaction evidence="8">
        <text>L-seryl-[protein] + ATP = O-phospho-L-seryl-[protein] + ADP + H(+)</text>
        <dbReference type="Rhea" id="RHEA:17989"/>
        <dbReference type="Rhea" id="RHEA-COMP:9863"/>
        <dbReference type="Rhea" id="RHEA-COMP:11604"/>
        <dbReference type="ChEBI" id="CHEBI:15378"/>
        <dbReference type="ChEBI" id="CHEBI:29999"/>
        <dbReference type="ChEBI" id="CHEBI:30616"/>
        <dbReference type="ChEBI" id="CHEBI:83421"/>
        <dbReference type="ChEBI" id="CHEBI:456216"/>
        <dbReference type="EC" id="2.7.11.1"/>
    </reaction>
</comment>
<evidence type="ECO:0000256" key="6">
    <source>
        <dbReference type="ARBA" id="ARBA00022840"/>
    </source>
</evidence>
<gene>
    <name evidence="10" type="ORF">LTR78_009857</name>
</gene>
<dbReference type="GO" id="GO:0004674">
    <property type="term" value="F:protein serine/threonine kinase activity"/>
    <property type="evidence" value="ECO:0007669"/>
    <property type="project" value="UniProtKB-KW"/>
</dbReference>
<dbReference type="SUPFAM" id="SSF56112">
    <property type="entry name" value="Protein kinase-like (PK-like)"/>
    <property type="match status" value="1"/>
</dbReference>
<evidence type="ECO:0000256" key="3">
    <source>
        <dbReference type="ARBA" id="ARBA00022679"/>
    </source>
</evidence>
<keyword evidence="5" id="KW-0418">Kinase</keyword>
<feature type="domain" description="Protein kinase" evidence="9">
    <location>
        <begin position="1"/>
        <end position="323"/>
    </location>
</feature>
<organism evidence="10 11">
    <name type="scientific">Recurvomyces mirabilis</name>
    <dbReference type="NCBI Taxonomy" id="574656"/>
    <lineage>
        <taxon>Eukaryota</taxon>
        <taxon>Fungi</taxon>
        <taxon>Dikarya</taxon>
        <taxon>Ascomycota</taxon>
        <taxon>Pezizomycotina</taxon>
        <taxon>Dothideomycetes</taxon>
        <taxon>Dothideomycetidae</taxon>
        <taxon>Mycosphaerellales</taxon>
        <taxon>Teratosphaeriaceae</taxon>
        <taxon>Recurvomyces</taxon>
    </lineage>
</organism>
<evidence type="ECO:0000256" key="4">
    <source>
        <dbReference type="ARBA" id="ARBA00022741"/>
    </source>
</evidence>
<dbReference type="EMBL" id="JAUTXT010000059">
    <property type="protein sequence ID" value="KAK3670303.1"/>
    <property type="molecule type" value="Genomic_DNA"/>
</dbReference>
<name>A0AAE0TN63_9PEZI</name>
<dbReference type="Proteomes" id="UP001274830">
    <property type="component" value="Unassembled WGS sequence"/>
</dbReference>